<evidence type="ECO:0000313" key="1">
    <source>
        <dbReference type="EMBL" id="CAK5267948.1"/>
    </source>
</evidence>
<reference evidence="1" key="1">
    <citation type="submission" date="2023-11" db="EMBL/GenBank/DDBJ databases">
        <authorList>
            <person name="De Vega J J."/>
            <person name="De Vega J J."/>
        </authorList>
    </citation>
    <scope>NUCLEOTIDE SEQUENCE</scope>
</reference>
<name>A0AAD2H4L4_9AGAR</name>
<sequence>KGYTIWSDPDPILSHFNCTVTSAGRLVCMRLAAGAGMLHPICAPSRRSRSSRSRASS</sequence>
<dbReference type="AlphaFoldDB" id="A0AAD2H4L4"/>
<feature type="non-terminal residue" evidence="1">
    <location>
        <position position="1"/>
    </location>
</feature>
<protein>
    <submittedName>
        <fullName evidence="1">Uncharacterized protein</fullName>
    </submittedName>
</protein>
<dbReference type="EMBL" id="CAVNYO010000136">
    <property type="protein sequence ID" value="CAK5267948.1"/>
    <property type="molecule type" value="Genomic_DNA"/>
</dbReference>
<accession>A0AAD2H4L4</accession>
<gene>
    <name evidence="1" type="ORF">MYCIT1_LOCUS10886</name>
</gene>
<proteinExistence type="predicted"/>
<dbReference type="Proteomes" id="UP001295794">
    <property type="component" value="Unassembled WGS sequence"/>
</dbReference>
<organism evidence="1 2">
    <name type="scientific">Mycena citricolor</name>
    <dbReference type="NCBI Taxonomy" id="2018698"/>
    <lineage>
        <taxon>Eukaryota</taxon>
        <taxon>Fungi</taxon>
        <taxon>Dikarya</taxon>
        <taxon>Basidiomycota</taxon>
        <taxon>Agaricomycotina</taxon>
        <taxon>Agaricomycetes</taxon>
        <taxon>Agaricomycetidae</taxon>
        <taxon>Agaricales</taxon>
        <taxon>Marasmiineae</taxon>
        <taxon>Mycenaceae</taxon>
        <taxon>Mycena</taxon>
    </lineage>
</organism>
<evidence type="ECO:0000313" key="2">
    <source>
        <dbReference type="Proteomes" id="UP001295794"/>
    </source>
</evidence>
<comment type="caution">
    <text evidence="1">The sequence shown here is derived from an EMBL/GenBank/DDBJ whole genome shotgun (WGS) entry which is preliminary data.</text>
</comment>
<keyword evidence="2" id="KW-1185">Reference proteome</keyword>